<evidence type="ECO:0000256" key="8">
    <source>
        <dbReference type="SAM" id="Phobius"/>
    </source>
</evidence>
<dbReference type="OrthoDB" id="7061211at2"/>
<keyword evidence="7" id="KW-0997">Cell inner membrane</keyword>
<dbReference type="NCBIfam" id="NF002058">
    <property type="entry name" value="PRK00888.1"/>
    <property type="match status" value="1"/>
</dbReference>
<evidence type="ECO:0000313" key="9">
    <source>
        <dbReference type="EMBL" id="EAV47445.1"/>
    </source>
</evidence>
<dbReference type="HAMAP" id="MF_00599">
    <property type="entry name" value="FtsB"/>
    <property type="match status" value="1"/>
</dbReference>
<dbReference type="EMBL" id="AAUX01000001">
    <property type="protein sequence ID" value="EAV47445.1"/>
    <property type="molecule type" value="Genomic_DNA"/>
</dbReference>
<evidence type="ECO:0000256" key="7">
    <source>
        <dbReference type="HAMAP-Rule" id="MF_00599"/>
    </source>
</evidence>
<keyword evidence="3 7" id="KW-0812">Transmembrane</keyword>
<dbReference type="InterPro" id="IPR023081">
    <property type="entry name" value="Cell_div_FtsB"/>
</dbReference>
<accession>A0P7D5</accession>
<evidence type="ECO:0000256" key="5">
    <source>
        <dbReference type="ARBA" id="ARBA00023136"/>
    </source>
</evidence>
<organism evidence="9 10">
    <name type="scientific">Methylophilales bacterium HTCC2181</name>
    <dbReference type="NCBI Taxonomy" id="383631"/>
    <lineage>
        <taxon>Bacteria</taxon>
        <taxon>Pseudomonadati</taxon>
        <taxon>Pseudomonadota</taxon>
        <taxon>Betaproteobacteria</taxon>
        <taxon>Nitrosomonadales</taxon>
        <taxon>OM43 clade</taxon>
    </lineage>
</organism>
<comment type="similarity">
    <text evidence="7">Belongs to the FtsB family.</text>
</comment>
<dbReference type="GO" id="GO:0043093">
    <property type="term" value="P:FtsZ-dependent cytokinesis"/>
    <property type="evidence" value="ECO:0007669"/>
    <property type="project" value="UniProtKB-UniRule"/>
</dbReference>
<feature type="topological domain" description="Cytoplasmic" evidence="7">
    <location>
        <begin position="1"/>
        <end position="3"/>
    </location>
</feature>
<evidence type="ECO:0000256" key="6">
    <source>
        <dbReference type="ARBA" id="ARBA00023306"/>
    </source>
</evidence>
<sequence>MRFLNYIFWILIVLIQYPLWFDRGGWINVFDLHQQYESQKAINLQLEKENDALLAEVNDLKDGTDAIEERARDELGMIKKGEIFFEVIKTKKQE</sequence>
<keyword evidence="4 7" id="KW-1133">Transmembrane helix</keyword>
<reference evidence="9 10" key="1">
    <citation type="submission" date="2006-11" db="EMBL/GenBank/DDBJ databases">
        <authorList>
            <person name="Giovannoni S."/>
            <person name="Vergin K."/>
            <person name="Ferriera S."/>
            <person name="Johnson J."/>
            <person name="Kravitz S."/>
            <person name="Beeson K."/>
            <person name="Sutton G."/>
            <person name="Rogers Y.-H."/>
            <person name="Friedman R."/>
            <person name="Frazier M."/>
            <person name="Venter J.C."/>
        </authorList>
    </citation>
    <scope>NUCLEOTIDE SEQUENCE [LARGE SCALE GENOMIC DNA]</scope>
    <source>
        <strain evidence="9 10">HTCC2181</strain>
    </source>
</reference>
<feature type="transmembrane region" description="Helical" evidence="8">
    <location>
        <begin position="6"/>
        <end position="21"/>
    </location>
</feature>
<evidence type="ECO:0000256" key="4">
    <source>
        <dbReference type="ARBA" id="ARBA00022989"/>
    </source>
</evidence>
<comment type="function">
    <text evidence="7">Essential cell division protein. May link together the upstream cell division proteins, which are predominantly cytoplasmic, with the downstream cell division proteins, which are predominantly periplasmic.</text>
</comment>
<keyword evidence="2 7" id="KW-0132">Cell division</keyword>
<keyword evidence="6 7" id="KW-0131">Cell cycle</keyword>
<keyword evidence="5 7" id="KW-0472">Membrane</keyword>
<comment type="caution">
    <text evidence="9">The sequence shown here is derived from an EMBL/GenBank/DDBJ whole genome shotgun (WGS) entry which is preliminary data.</text>
</comment>
<feature type="coiled-coil region" evidence="7">
    <location>
        <begin position="36"/>
        <end position="63"/>
    </location>
</feature>
<comment type="subcellular location">
    <subcellularLocation>
        <location evidence="7">Cell inner membrane</location>
        <topology evidence="7">Single-pass type II membrane protein</topology>
    </subcellularLocation>
    <text evidence="7">Localizes to the division septum.</text>
</comment>
<evidence type="ECO:0000256" key="2">
    <source>
        <dbReference type="ARBA" id="ARBA00022618"/>
    </source>
</evidence>
<dbReference type="GO" id="GO:0030428">
    <property type="term" value="C:cell septum"/>
    <property type="evidence" value="ECO:0007669"/>
    <property type="project" value="TreeGrafter"/>
</dbReference>
<dbReference type="GO" id="GO:0032153">
    <property type="term" value="C:cell division site"/>
    <property type="evidence" value="ECO:0007669"/>
    <property type="project" value="UniProtKB-UniRule"/>
</dbReference>
<dbReference type="AlphaFoldDB" id="A0P7D5"/>
<keyword evidence="1 7" id="KW-1003">Cell membrane</keyword>
<feature type="topological domain" description="Periplasmic" evidence="7">
    <location>
        <begin position="22"/>
        <end position="94"/>
    </location>
</feature>
<keyword evidence="10" id="KW-1185">Reference proteome</keyword>
<evidence type="ECO:0000256" key="1">
    <source>
        <dbReference type="ARBA" id="ARBA00022475"/>
    </source>
</evidence>
<dbReference type="InterPro" id="IPR007060">
    <property type="entry name" value="FtsL/DivIC"/>
</dbReference>
<dbReference type="PANTHER" id="PTHR37485">
    <property type="entry name" value="CELL DIVISION PROTEIN FTSB"/>
    <property type="match status" value="1"/>
</dbReference>
<dbReference type="GO" id="GO:0005886">
    <property type="term" value="C:plasma membrane"/>
    <property type="evidence" value="ECO:0007669"/>
    <property type="project" value="UniProtKB-SubCell"/>
</dbReference>
<dbReference type="Pfam" id="PF04977">
    <property type="entry name" value="DivIC"/>
    <property type="match status" value="1"/>
</dbReference>
<proteinExistence type="inferred from homology"/>
<protein>
    <recommendedName>
        <fullName evidence="7">Cell division protein FtsB</fullName>
    </recommendedName>
</protein>
<comment type="subunit">
    <text evidence="7">Part of a complex composed of FtsB, FtsL and FtsQ.</text>
</comment>
<dbReference type="PANTHER" id="PTHR37485:SF1">
    <property type="entry name" value="CELL DIVISION PROTEIN FTSB"/>
    <property type="match status" value="1"/>
</dbReference>
<gene>
    <name evidence="7" type="primary">ftsB</name>
    <name evidence="9" type="ORF">MB2181_05190</name>
</gene>
<evidence type="ECO:0000256" key="3">
    <source>
        <dbReference type="ARBA" id="ARBA00022692"/>
    </source>
</evidence>
<keyword evidence="7" id="KW-0175">Coiled coil</keyword>
<dbReference type="Proteomes" id="UP000054262">
    <property type="component" value="Unassembled WGS sequence"/>
</dbReference>
<evidence type="ECO:0000313" key="10">
    <source>
        <dbReference type="Proteomes" id="UP000054262"/>
    </source>
</evidence>
<name>A0P7D5_9PROT</name>